<feature type="signal peptide" evidence="2">
    <location>
        <begin position="1"/>
        <end position="24"/>
    </location>
</feature>
<dbReference type="Proteomes" id="UP001161160">
    <property type="component" value="Unassembled WGS sequence"/>
</dbReference>
<evidence type="ECO:0000313" key="4">
    <source>
        <dbReference type="Proteomes" id="UP001161160"/>
    </source>
</evidence>
<dbReference type="EMBL" id="JARXYA010000006">
    <property type="protein sequence ID" value="MDH6504223.1"/>
    <property type="molecule type" value="Genomic_DNA"/>
</dbReference>
<keyword evidence="4" id="KW-1185">Reference proteome</keyword>
<name>A0AA43M8R3_9BURK</name>
<evidence type="ECO:0000313" key="3">
    <source>
        <dbReference type="EMBL" id="MDH6504223.1"/>
    </source>
</evidence>
<feature type="region of interest" description="Disordered" evidence="1">
    <location>
        <begin position="47"/>
        <end position="74"/>
    </location>
</feature>
<gene>
    <name evidence="3" type="ORF">M2127_001528</name>
</gene>
<proteinExistence type="predicted"/>
<dbReference type="RefSeq" id="WP_277542530.1">
    <property type="nucleotide sequence ID" value="NZ_JAQFIK010000005.1"/>
</dbReference>
<dbReference type="PROSITE" id="PS51257">
    <property type="entry name" value="PROKAR_LIPOPROTEIN"/>
    <property type="match status" value="1"/>
</dbReference>
<comment type="caution">
    <text evidence="3">The sequence shown here is derived from an EMBL/GenBank/DDBJ whole genome shotgun (WGS) entry which is preliminary data.</text>
</comment>
<feature type="compositionally biased region" description="Polar residues" evidence="1">
    <location>
        <begin position="47"/>
        <end position="62"/>
    </location>
</feature>
<organism evidence="3 4">
    <name type="scientific">Polynucleobacter sphagniphilus</name>
    <dbReference type="NCBI Taxonomy" id="1743169"/>
    <lineage>
        <taxon>Bacteria</taxon>
        <taxon>Pseudomonadati</taxon>
        <taxon>Pseudomonadota</taxon>
        <taxon>Betaproteobacteria</taxon>
        <taxon>Burkholderiales</taxon>
        <taxon>Burkholderiaceae</taxon>
        <taxon>Polynucleobacter</taxon>
    </lineage>
</organism>
<dbReference type="AlphaFoldDB" id="A0AA43M8R3"/>
<evidence type="ECO:0000256" key="1">
    <source>
        <dbReference type="SAM" id="MobiDB-lite"/>
    </source>
</evidence>
<reference evidence="3" key="1">
    <citation type="submission" date="2023-04" db="EMBL/GenBank/DDBJ databases">
        <title>Genome Encyclopedia of Bacteria and Archaea VI: Functional Genomics of Type Strains.</title>
        <authorList>
            <person name="Whitman W."/>
        </authorList>
    </citation>
    <scope>NUCLEOTIDE SEQUENCE</scope>
    <source>
        <strain evidence="3">Enz.4-51</strain>
    </source>
</reference>
<keyword evidence="2" id="KW-0732">Signal</keyword>
<sequence>MKIVIAAVLIGLLIPMLTACNTVAGIGEDITGSANWVKNEISSKPVNLGPSSGDANTVTVTPVSGGEVTAKPVQ</sequence>
<protein>
    <submittedName>
        <fullName evidence="3">Small secreted protein</fullName>
    </submittedName>
</protein>
<accession>A0AA43M8R3</accession>
<feature type="chain" id="PRO_5041410265" evidence="2">
    <location>
        <begin position="25"/>
        <end position="74"/>
    </location>
</feature>
<evidence type="ECO:0000256" key="2">
    <source>
        <dbReference type="SAM" id="SignalP"/>
    </source>
</evidence>